<dbReference type="Proteomes" id="UP000249229">
    <property type="component" value="Unassembled WGS sequence"/>
</dbReference>
<reference evidence="2 3" key="1">
    <citation type="submission" date="2017-08" db="EMBL/GenBank/DDBJ databases">
        <title>Infants hospitalized years apart are colonized by the same room-sourced microbial strains.</title>
        <authorList>
            <person name="Brooks B."/>
            <person name="Olm M.R."/>
            <person name="Firek B.A."/>
            <person name="Baker R."/>
            <person name="Thomas B.C."/>
            <person name="Morowitz M.J."/>
            <person name="Banfield J.F."/>
        </authorList>
    </citation>
    <scope>NUCLEOTIDE SEQUENCE [LARGE SCALE GENOMIC DNA]</scope>
    <source>
        <strain evidence="2">S2_005_001_R1_22</strain>
    </source>
</reference>
<name>A0A2W5PAT2_9SPHN</name>
<sequence length="142" mass="14768">MKVALVMVVLAMSASVQAEQAPSTACARLASQLKMKQGAAPRDGGKPEWSVDLLGGLGKALFGGAAASSMSVEPIADADALDYGAYTRSCVRERIEMACHVTGPARLVVATDKTEANLDLAAGETIDAGIRKGRRIYCRDVG</sequence>
<evidence type="ECO:0000313" key="2">
    <source>
        <dbReference type="EMBL" id="PZQ61618.1"/>
    </source>
</evidence>
<dbReference type="EMBL" id="QFQI01000002">
    <property type="protein sequence ID" value="PZQ61618.1"/>
    <property type="molecule type" value="Genomic_DNA"/>
</dbReference>
<gene>
    <name evidence="2" type="ORF">DI544_02935</name>
</gene>
<feature type="chain" id="PRO_5015957074" evidence="1">
    <location>
        <begin position="19"/>
        <end position="142"/>
    </location>
</feature>
<feature type="signal peptide" evidence="1">
    <location>
        <begin position="1"/>
        <end position="18"/>
    </location>
</feature>
<accession>A0A2W5PAT2</accession>
<comment type="caution">
    <text evidence="2">The sequence shown here is derived from an EMBL/GenBank/DDBJ whole genome shotgun (WGS) entry which is preliminary data.</text>
</comment>
<organism evidence="2 3">
    <name type="scientific">Sphingomonas taxi</name>
    <dbReference type="NCBI Taxonomy" id="1549858"/>
    <lineage>
        <taxon>Bacteria</taxon>
        <taxon>Pseudomonadati</taxon>
        <taxon>Pseudomonadota</taxon>
        <taxon>Alphaproteobacteria</taxon>
        <taxon>Sphingomonadales</taxon>
        <taxon>Sphingomonadaceae</taxon>
        <taxon>Sphingomonas</taxon>
    </lineage>
</organism>
<proteinExistence type="predicted"/>
<keyword evidence="1" id="KW-0732">Signal</keyword>
<dbReference type="AlphaFoldDB" id="A0A2W5PAT2"/>
<evidence type="ECO:0000313" key="3">
    <source>
        <dbReference type="Proteomes" id="UP000249229"/>
    </source>
</evidence>
<evidence type="ECO:0000256" key="1">
    <source>
        <dbReference type="SAM" id="SignalP"/>
    </source>
</evidence>
<protein>
    <submittedName>
        <fullName evidence="2">Uncharacterized protein</fullName>
    </submittedName>
</protein>